<dbReference type="SUPFAM" id="SSF56219">
    <property type="entry name" value="DNase I-like"/>
    <property type="match status" value="1"/>
</dbReference>
<evidence type="ECO:0000313" key="4">
    <source>
        <dbReference type="Proteomes" id="UP000794436"/>
    </source>
</evidence>
<evidence type="ECO:0000313" key="3">
    <source>
        <dbReference type="EMBL" id="TMW61011.1"/>
    </source>
</evidence>
<evidence type="ECO:0000259" key="2">
    <source>
        <dbReference type="Pfam" id="PF03372"/>
    </source>
</evidence>
<dbReference type="EMBL" id="SPLM01000078">
    <property type="protein sequence ID" value="TMW61011.1"/>
    <property type="molecule type" value="Genomic_DNA"/>
</dbReference>
<dbReference type="InterPro" id="IPR005135">
    <property type="entry name" value="Endo/exonuclease/phosphatase"/>
</dbReference>
<dbReference type="OrthoDB" id="2093442at2759"/>
<feature type="signal peptide" evidence="1">
    <location>
        <begin position="1"/>
        <end position="24"/>
    </location>
</feature>
<feature type="chain" id="PRO_5035459495" description="Endonuclease/exonuclease/phosphatase domain-containing protein" evidence="1">
    <location>
        <begin position="25"/>
        <end position="343"/>
    </location>
</feature>
<accession>A0A8K1CCU5</accession>
<dbReference type="GO" id="GO:0003824">
    <property type="term" value="F:catalytic activity"/>
    <property type="evidence" value="ECO:0007669"/>
    <property type="project" value="InterPro"/>
</dbReference>
<feature type="domain" description="Endonuclease/exonuclease/phosphatase" evidence="2">
    <location>
        <begin position="77"/>
        <end position="333"/>
    </location>
</feature>
<sequence length="343" mass="36901">MVSFTRALALVAAAVATAATTTDAQTWCTAAPAVPGDRRVDTTKLTYGTYNAEFLFLVGYGSLACPGADCKWTSKTAAQTHIEAIAEVIRGLDVDVLQLAEIEDCAVLQKLITAIGDTTYKPYVIKGTDTSTGQNVGLITRVDPVVDMKRNETAVPLPVANSTCPDASHGKTKSVSKHFYTTIKPTGFSKAITIVGAHLLAGPTNIYRCFDREGQAAVLRGIMDEGLKAGNHVILSGDLNDWSVNAFDHRNNTPISNAIGLLESHDFINVASYVNASSRYTEWWDENEDCVFTTAECSVLDHIILSESLESAVTSVKFHNEVPGSCGSFTSDHYPITVTLKPF</sequence>
<dbReference type="Gene3D" id="3.60.10.10">
    <property type="entry name" value="Endonuclease/exonuclease/phosphatase"/>
    <property type="match status" value="1"/>
</dbReference>
<keyword evidence="1" id="KW-0732">Signal</keyword>
<organism evidence="3 4">
    <name type="scientific">Pythium oligandrum</name>
    <name type="common">Mycoparasitic fungus</name>
    <dbReference type="NCBI Taxonomy" id="41045"/>
    <lineage>
        <taxon>Eukaryota</taxon>
        <taxon>Sar</taxon>
        <taxon>Stramenopiles</taxon>
        <taxon>Oomycota</taxon>
        <taxon>Peronosporomycetes</taxon>
        <taxon>Pythiales</taxon>
        <taxon>Pythiaceae</taxon>
        <taxon>Pythium</taxon>
    </lineage>
</organism>
<reference evidence="3" key="1">
    <citation type="submission" date="2019-03" db="EMBL/GenBank/DDBJ databases">
        <title>Long read genome sequence of the mycoparasitic Pythium oligandrum ATCC 38472 isolated from sugarbeet rhizosphere.</title>
        <authorList>
            <person name="Gaulin E."/>
        </authorList>
    </citation>
    <scope>NUCLEOTIDE SEQUENCE</scope>
    <source>
        <strain evidence="3">ATCC 38472_TT</strain>
    </source>
</reference>
<dbReference type="InterPro" id="IPR036691">
    <property type="entry name" value="Endo/exonu/phosph_ase_sf"/>
</dbReference>
<comment type="caution">
    <text evidence="3">The sequence shown here is derived from an EMBL/GenBank/DDBJ whole genome shotgun (WGS) entry which is preliminary data.</text>
</comment>
<dbReference type="PANTHER" id="PTHR42834:SF1">
    <property type="entry name" value="ENDONUCLEASE_EXONUCLEASE_PHOSPHATASE FAMILY PROTEIN (AFU_ORTHOLOGUE AFUA_3G09210)"/>
    <property type="match status" value="1"/>
</dbReference>
<keyword evidence="4" id="KW-1185">Reference proteome</keyword>
<evidence type="ECO:0000256" key="1">
    <source>
        <dbReference type="SAM" id="SignalP"/>
    </source>
</evidence>
<dbReference type="PANTHER" id="PTHR42834">
    <property type="entry name" value="ENDONUCLEASE/EXONUCLEASE/PHOSPHATASE FAMILY PROTEIN (AFU_ORTHOLOGUE AFUA_3G09210)"/>
    <property type="match status" value="1"/>
</dbReference>
<proteinExistence type="predicted"/>
<dbReference type="Proteomes" id="UP000794436">
    <property type="component" value="Unassembled WGS sequence"/>
</dbReference>
<dbReference type="Pfam" id="PF03372">
    <property type="entry name" value="Exo_endo_phos"/>
    <property type="match status" value="1"/>
</dbReference>
<name>A0A8K1CCU5_PYTOL</name>
<dbReference type="AlphaFoldDB" id="A0A8K1CCU5"/>
<protein>
    <recommendedName>
        <fullName evidence="2">Endonuclease/exonuclease/phosphatase domain-containing protein</fullName>
    </recommendedName>
</protein>
<gene>
    <name evidence="3" type="ORF">Poli38472_014472</name>
</gene>